<feature type="compositionally biased region" description="Low complexity" evidence="2">
    <location>
        <begin position="713"/>
        <end position="726"/>
    </location>
</feature>
<keyword evidence="4" id="KW-1185">Reference proteome</keyword>
<feature type="region of interest" description="Disordered" evidence="2">
    <location>
        <begin position="623"/>
        <end position="750"/>
    </location>
</feature>
<dbReference type="OrthoDB" id="21471at2759"/>
<feature type="compositionally biased region" description="Basic and acidic residues" evidence="2">
    <location>
        <begin position="7"/>
        <end position="24"/>
    </location>
</feature>
<gene>
    <name evidence="3" type="ORF">NA57DRAFT_66421</name>
</gene>
<feature type="region of interest" description="Disordered" evidence="2">
    <location>
        <begin position="418"/>
        <end position="450"/>
    </location>
</feature>
<feature type="compositionally biased region" description="Basic and acidic residues" evidence="2">
    <location>
        <begin position="71"/>
        <end position="108"/>
    </location>
</feature>
<dbReference type="PANTHER" id="PTHR31315">
    <property type="entry name" value="PROTEIN SIP5"/>
    <property type="match status" value="1"/>
</dbReference>
<dbReference type="PANTHER" id="PTHR31315:SF1">
    <property type="entry name" value="PROTEIN SIP5"/>
    <property type="match status" value="1"/>
</dbReference>
<comment type="caution">
    <text evidence="3">The sequence shown here is derived from an EMBL/GenBank/DDBJ whole genome shotgun (WGS) entry which is preliminary data.</text>
</comment>
<feature type="compositionally biased region" description="Polar residues" evidence="2">
    <location>
        <begin position="210"/>
        <end position="223"/>
    </location>
</feature>
<evidence type="ECO:0000256" key="1">
    <source>
        <dbReference type="ARBA" id="ARBA00010402"/>
    </source>
</evidence>
<feature type="compositionally biased region" description="Polar residues" evidence="2">
    <location>
        <begin position="810"/>
        <end position="821"/>
    </location>
</feature>
<accession>A0A9P4M5C1</accession>
<dbReference type="EMBL" id="ML978127">
    <property type="protein sequence ID" value="KAF2097888.1"/>
    <property type="molecule type" value="Genomic_DNA"/>
</dbReference>
<dbReference type="GO" id="GO:0005737">
    <property type="term" value="C:cytoplasm"/>
    <property type="evidence" value="ECO:0007669"/>
    <property type="project" value="TreeGrafter"/>
</dbReference>
<organism evidence="3 4">
    <name type="scientific">Rhizodiscina lignyota</name>
    <dbReference type="NCBI Taxonomy" id="1504668"/>
    <lineage>
        <taxon>Eukaryota</taxon>
        <taxon>Fungi</taxon>
        <taxon>Dikarya</taxon>
        <taxon>Ascomycota</taxon>
        <taxon>Pezizomycotina</taxon>
        <taxon>Dothideomycetes</taxon>
        <taxon>Pleosporomycetidae</taxon>
        <taxon>Aulographales</taxon>
        <taxon>Rhizodiscinaceae</taxon>
        <taxon>Rhizodiscina</taxon>
    </lineage>
</organism>
<dbReference type="AlphaFoldDB" id="A0A9P4M5C1"/>
<feature type="region of interest" description="Disordered" evidence="2">
    <location>
        <begin position="210"/>
        <end position="244"/>
    </location>
</feature>
<feature type="compositionally biased region" description="Low complexity" evidence="2">
    <location>
        <begin position="418"/>
        <end position="432"/>
    </location>
</feature>
<feature type="compositionally biased region" description="Polar residues" evidence="2">
    <location>
        <begin position="25"/>
        <end position="41"/>
    </location>
</feature>
<feature type="region of interest" description="Disordered" evidence="2">
    <location>
        <begin position="566"/>
        <end position="610"/>
    </location>
</feature>
<feature type="compositionally biased region" description="Basic and acidic residues" evidence="2">
    <location>
        <begin position="566"/>
        <end position="599"/>
    </location>
</feature>
<feature type="compositionally biased region" description="Low complexity" evidence="2">
    <location>
        <begin position="224"/>
        <end position="233"/>
    </location>
</feature>
<feature type="compositionally biased region" description="Polar residues" evidence="2">
    <location>
        <begin position="678"/>
        <end position="707"/>
    </location>
</feature>
<sequence>MGNSAGKEARSDRLSQSRSNDSRTGDPSSPTAAAGSSQAQPGDNPGGRVYSSGRNRGSRHDLSFLGLGGNSDRDPAQPEPRRETKAEREARKLEKERELRKKERERSIKEEGVDGGYLVTLGTYTGTEDFNKSVVRQLMIERRLAPFWRGLNDHSDTWTEHQLVAVARGLPLPAADEIPPEDTSRNTSQTRAGERAADVNINHLTVPITSRSQSYTSDTSATLSPSHPAFSSSAPPPGVSQSTPFFKGRAKALAALKTSSNAGSQTDMTPQEIQLPKDPYVNGQQIEVFLYKDASECPICFLYYPPYLNKTRCCDQPICSECFVQIKRPDPHPPEHHDDPDNPNTSNGSNGSNGMSEHQQPPPPEEENMLVCEPAACPFCVQPEFGVTYEPPPFRRGLVYAIQGRGLSAMSATSAMSSSSSLNSQGMSTPGGTNTGRRRTTSLSASAPSVITTDRVRPDWAKKLSDARAHALRRAAAATALHNAAYVLGNVGGSDGRGLLGRRRRMFASIGDSGSANGSGNRERERGANLPGGENTTSGRGSRRTRMEDLEELMMMEAIRLSLASEEERRRKEEKEEVKRLKKEEKRAAKEAKKAEKAQRKSSGGMMYTASSNASTISNFLASGSAQPQTPVDGKGKAIDRGSPPSMLNEPGASVADIGSGPSSPREDPQRHLEHSRAQIQNLPGSDANSRAPTPAINITDSPTSGNHRSSLRHLSNASSSASSLNESIPGSVGNTSGGLEPNPTGVNHARTGSAIDIVAAEDPLTSETPPGGGAGTEPMFNFRSLAEVIGNEEGQGKDDDNAERIENVTDNTKLSANPGPNANLGRLSPESVTDTSSLNRSRGDSGESSNSSVPPDVAEVVQRGTRKEDDEMDIGPAPVPLAQTATQASNPYDAKHFGDISVLDPVAQETIHRNVPM</sequence>
<feature type="region of interest" description="Disordered" evidence="2">
    <location>
        <begin position="509"/>
        <end position="545"/>
    </location>
</feature>
<feature type="compositionally biased region" description="Basic and acidic residues" evidence="2">
    <location>
        <begin position="330"/>
        <end position="340"/>
    </location>
</feature>
<evidence type="ECO:0000313" key="3">
    <source>
        <dbReference type="EMBL" id="KAF2097888.1"/>
    </source>
</evidence>
<dbReference type="CDD" id="cd24139">
    <property type="entry name" value="SIP5-like"/>
    <property type="match status" value="1"/>
</dbReference>
<proteinExistence type="inferred from homology"/>
<name>A0A9P4M5C1_9PEZI</name>
<feature type="region of interest" description="Disordered" evidence="2">
    <location>
        <begin position="173"/>
        <end position="194"/>
    </location>
</feature>
<dbReference type="InterPro" id="IPR039301">
    <property type="entry name" value="Sip5/DA2"/>
</dbReference>
<evidence type="ECO:0008006" key="5">
    <source>
        <dbReference type="Google" id="ProtNLM"/>
    </source>
</evidence>
<feature type="compositionally biased region" description="Basic and acidic residues" evidence="2">
    <location>
        <begin position="665"/>
        <end position="677"/>
    </location>
</feature>
<reference evidence="3" key="1">
    <citation type="journal article" date="2020" name="Stud. Mycol.">
        <title>101 Dothideomycetes genomes: a test case for predicting lifestyles and emergence of pathogens.</title>
        <authorList>
            <person name="Haridas S."/>
            <person name="Albert R."/>
            <person name="Binder M."/>
            <person name="Bloem J."/>
            <person name="Labutti K."/>
            <person name="Salamov A."/>
            <person name="Andreopoulos B."/>
            <person name="Baker S."/>
            <person name="Barry K."/>
            <person name="Bills G."/>
            <person name="Bluhm B."/>
            <person name="Cannon C."/>
            <person name="Castanera R."/>
            <person name="Culley D."/>
            <person name="Daum C."/>
            <person name="Ezra D."/>
            <person name="Gonzalez J."/>
            <person name="Henrissat B."/>
            <person name="Kuo A."/>
            <person name="Liang C."/>
            <person name="Lipzen A."/>
            <person name="Lutzoni F."/>
            <person name="Magnuson J."/>
            <person name="Mondo S."/>
            <person name="Nolan M."/>
            <person name="Ohm R."/>
            <person name="Pangilinan J."/>
            <person name="Park H.-J."/>
            <person name="Ramirez L."/>
            <person name="Alfaro M."/>
            <person name="Sun H."/>
            <person name="Tritt A."/>
            <person name="Yoshinaga Y."/>
            <person name="Zwiers L.-H."/>
            <person name="Turgeon B."/>
            <person name="Goodwin S."/>
            <person name="Spatafora J."/>
            <person name="Crous P."/>
            <person name="Grigoriev I."/>
        </authorList>
    </citation>
    <scope>NUCLEOTIDE SEQUENCE</scope>
    <source>
        <strain evidence="3">CBS 133067</strain>
    </source>
</reference>
<comment type="similarity">
    <text evidence="1">Belongs to the SIP5 family.</text>
</comment>
<feature type="region of interest" description="Disordered" evidence="2">
    <location>
        <begin position="1"/>
        <end position="108"/>
    </location>
</feature>
<protein>
    <recommendedName>
        <fullName evidence="5">Protein sip5</fullName>
    </recommendedName>
</protein>
<feature type="region of interest" description="Disordered" evidence="2">
    <location>
        <begin position="810"/>
        <end position="894"/>
    </location>
</feature>
<evidence type="ECO:0000313" key="4">
    <source>
        <dbReference type="Proteomes" id="UP000799772"/>
    </source>
</evidence>
<feature type="region of interest" description="Disordered" evidence="2">
    <location>
        <begin position="330"/>
        <end position="368"/>
    </location>
</feature>
<feature type="compositionally biased region" description="Low complexity" evidence="2">
    <location>
        <begin position="342"/>
        <end position="359"/>
    </location>
</feature>
<dbReference type="Proteomes" id="UP000799772">
    <property type="component" value="Unassembled WGS sequence"/>
</dbReference>
<evidence type="ECO:0000256" key="2">
    <source>
        <dbReference type="SAM" id="MobiDB-lite"/>
    </source>
</evidence>